<keyword evidence="3 5" id="KW-1133">Transmembrane helix</keyword>
<evidence type="ECO:0000256" key="5">
    <source>
        <dbReference type="SAM" id="Phobius"/>
    </source>
</evidence>
<accession>A0A915EH70</accession>
<feature type="transmembrane region" description="Helical" evidence="5">
    <location>
        <begin position="80"/>
        <end position="101"/>
    </location>
</feature>
<dbReference type="PANTHER" id="PTHR46561">
    <property type="entry name" value="SERPENTINE RECEPTOR, CLASS AB (CLASS A-LIKE)-RELATED"/>
    <property type="match status" value="1"/>
</dbReference>
<evidence type="ECO:0000313" key="6">
    <source>
        <dbReference type="Proteomes" id="UP000887574"/>
    </source>
</evidence>
<feature type="transmembrane region" description="Helical" evidence="5">
    <location>
        <begin position="121"/>
        <end position="143"/>
    </location>
</feature>
<dbReference type="GO" id="GO:0016020">
    <property type="term" value="C:membrane"/>
    <property type="evidence" value="ECO:0007669"/>
    <property type="project" value="UniProtKB-SubCell"/>
</dbReference>
<evidence type="ECO:0000256" key="4">
    <source>
        <dbReference type="ARBA" id="ARBA00023136"/>
    </source>
</evidence>
<dbReference type="Pfam" id="PF10292">
    <property type="entry name" value="7TM_GPCR_Srab"/>
    <property type="match status" value="1"/>
</dbReference>
<reference evidence="7" key="1">
    <citation type="submission" date="2022-11" db="UniProtKB">
        <authorList>
            <consortium name="WormBaseParasite"/>
        </authorList>
    </citation>
    <scope>IDENTIFICATION</scope>
</reference>
<evidence type="ECO:0000256" key="1">
    <source>
        <dbReference type="ARBA" id="ARBA00004141"/>
    </source>
</evidence>
<feature type="transmembrane region" description="Helical" evidence="5">
    <location>
        <begin position="317"/>
        <end position="334"/>
    </location>
</feature>
<dbReference type="AlphaFoldDB" id="A0A915EH70"/>
<proteinExistence type="predicted"/>
<dbReference type="InterPro" id="IPR053286">
    <property type="entry name" value="Nematode_rcpt-like_srab"/>
</dbReference>
<comment type="subcellular location">
    <subcellularLocation>
        <location evidence="1">Membrane</location>
        <topology evidence="1">Multi-pass membrane protein</topology>
    </subcellularLocation>
</comment>
<keyword evidence="6" id="KW-1185">Reference proteome</keyword>
<protein>
    <submittedName>
        <fullName evidence="7">Uncharacterized protein</fullName>
    </submittedName>
</protein>
<feature type="transmembrane region" description="Helical" evidence="5">
    <location>
        <begin position="36"/>
        <end position="59"/>
    </location>
</feature>
<dbReference type="WBParaSite" id="jg6008">
    <property type="protein sequence ID" value="jg6008"/>
    <property type="gene ID" value="jg6008"/>
</dbReference>
<keyword evidence="2 5" id="KW-0812">Transmembrane</keyword>
<feature type="transmembrane region" description="Helical" evidence="5">
    <location>
        <begin position="163"/>
        <end position="186"/>
    </location>
</feature>
<dbReference type="InterPro" id="IPR019408">
    <property type="entry name" value="7TM_GPCR_serpentine_rcpt_Srab"/>
</dbReference>
<dbReference type="Proteomes" id="UP000887574">
    <property type="component" value="Unplaced"/>
</dbReference>
<sequence>MSPFKPVEKLVKWVEFAAEFSELNELNLPMEELNFFVYYCLDVILAGCANVIAILAFVFHATAQKVVIIHHPNTKIIYQFIFVMAFLIAVHLMVFYILELWRLSYPFVNPCNRLWWTPLLFYLRSSYSVFVTGMNSSMIVLCIERIVCNCRISSYEQSSKPTAIALTLTIMAILFSVVFVLVYSPGIEWSKGLAISTVRNANNADYFQMTICFLMAMECIGLFFFLFIHNWSLWYRRKFRGFHQTKSSVLSFNCLLSIKFQIEETLKMTKLFLPLVIVKCFMMLFSILSQIFVYQVWPKGFSVGIQMIIYEGVNMQYLQSLPTAFFLIYGSGQLRRFFPTKRNYVTPTESTLQSQDEHFRRLKNLFEK</sequence>
<evidence type="ECO:0000256" key="2">
    <source>
        <dbReference type="ARBA" id="ARBA00022692"/>
    </source>
</evidence>
<name>A0A915EH70_9BILA</name>
<feature type="transmembrane region" description="Helical" evidence="5">
    <location>
        <begin position="271"/>
        <end position="297"/>
    </location>
</feature>
<keyword evidence="4 5" id="KW-0472">Membrane</keyword>
<organism evidence="6 7">
    <name type="scientific">Ditylenchus dipsaci</name>
    <dbReference type="NCBI Taxonomy" id="166011"/>
    <lineage>
        <taxon>Eukaryota</taxon>
        <taxon>Metazoa</taxon>
        <taxon>Ecdysozoa</taxon>
        <taxon>Nematoda</taxon>
        <taxon>Chromadorea</taxon>
        <taxon>Rhabditida</taxon>
        <taxon>Tylenchina</taxon>
        <taxon>Tylenchomorpha</taxon>
        <taxon>Sphaerularioidea</taxon>
        <taxon>Anguinidae</taxon>
        <taxon>Anguininae</taxon>
        <taxon>Ditylenchus</taxon>
    </lineage>
</organism>
<evidence type="ECO:0000256" key="3">
    <source>
        <dbReference type="ARBA" id="ARBA00022989"/>
    </source>
</evidence>
<dbReference type="PANTHER" id="PTHR46561:SF11">
    <property type="entry name" value="SERPENTINE RECEPTOR CLASS ALPHA_BETA-14"/>
    <property type="match status" value="1"/>
</dbReference>
<feature type="transmembrane region" description="Helical" evidence="5">
    <location>
        <begin position="206"/>
        <end position="228"/>
    </location>
</feature>
<evidence type="ECO:0000313" key="7">
    <source>
        <dbReference type="WBParaSite" id="jg6008"/>
    </source>
</evidence>